<dbReference type="AlphaFoldDB" id="A0AAW0U417"/>
<dbReference type="Proteomes" id="UP001487740">
    <property type="component" value="Unassembled WGS sequence"/>
</dbReference>
<gene>
    <name evidence="1" type="ORF">O3P69_006698</name>
</gene>
<sequence length="169" mass="19288">MRNSVASGRLTEDLNTKFNSDMFTLGHKPDSFIRTKAGLVMMEHAKKVLADLYLICRPKSQGRWIEDHTPWSSKNTGQSGRNTTEFNVNSVMLVVQYDLDENGEACSLDDYENDVFLSMVDNQRTVAQNDIIYPEIVKFSERDPMEMIEAPDYSLVYRYGSKTVAISLK</sequence>
<dbReference type="EMBL" id="JARAKH010000020">
    <property type="protein sequence ID" value="KAK8393532.1"/>
    <property type="molecule type" value="Genomic_DNA"/>
</dbReference>
<evidence type="ECO:0000313" key="2">
    <source>
        <dbReference type="Proteomes" id="UP001487740"/>
    </source>
</evidence>
<accession>A0AAW0U417</accession>
<protein>
    <submittedName>
        <fullName evidence="1">Uncharacterized protein</fullName>
    </submittedName>
</protein>
<proteinExistence type="predicted"/>
<reference evidence="1 2" key="1">
    <citation type="submission" date="2023-03" db="EMBL/GenBank/DDBJ databases">
        <title>High-quality genome of Scylla paramamosain provides insights in environmental adaptation.</title>
        <authorList>
            <person name="Zhang L."/>
        </authorList>
    </citation>
    <scope>NUCLEOTIDE SEQUENCE [LARGE SCALE GENOMIC DNA]</scope>
    <source>
        <strain evidence="1">LZ_2023a</strain>
        <tissue evidence="1">Muscle</tissue>
    </source>
</reference>
<comment type="caution">
    <text evidence="1">The sequence shown here is derived from an EMBL/GenBank/DDBJ whole genome shotgun (WGS) entry which is preliminary data.</text>
</comment>
<keyword evidence="2" id="KW-1185">Reference proteome</keyword>
<organism evidence="1 2">
    <name type="scientific">Scylla paramamosain</name>
    <name type="common">Mud crab</name>
    <dbReference type="NCBI Taxonomy" id="85552"/>
    <lineage>
        <taxon>Eukaryota</taxon>
        <taxon>Metazoa</taxon>
        <taxon>Ecdysozoa</taxon>
        <taxon>Arthropoda</taxon>
        <taxon>Crustacea</taxon>
        <taxon>Multicrustacea</taxon>
        <taxon>Malacostraca</taxon>
        <taxon>Eumalacostraca</taxon>
        <taxon>Eucarida</taxon>
        <taxon>Decapoda</taxon>
        <taxon>Pleocyemata</taxon>
        <taxon>Brachyura</taxon>
        <taxon>Eubrachyura</taxon>
        <taxon>Portunoidea</taxon>
        <taxon>Portunidae</taxon>
        <taxon>Portuninae</taxon>
        <taxon>Scylla</taxon>
    </lineage>
</organism>
<name>A0AAW0U417_SCYPA</name>
<evidence type="ECO:0000313" key="1">
    <source>
        <dbReference type="EMBL" id="KAK8393532.1"/>
    </source>
</evidence>